<reference evidence="5 6" key="1">
    <citation type="submission" date="2018-05" db="EMBL/GenBank/DDBJ databases">
        <title>Genome sequencing and assembly of the regulated plant pathogen Lachnellula willkommii and related sister species for the development of diagnostic species identification markers.</title>
        <authorList>
            <person name="Giroux E."/>
            <person name="Bilodeau G."/>
        </authorList>
    </citation>
    <scope>NUCLEOTIDE SEQUENCE [LARGE SCALE GENOMIC DNA]</scope>
    <source>
        <strain evidence="5 6">CBS 268.59</strain>
    </source>
</reference>
<proteinExistence type="inferred from homology"/>
<keyword evidence="3" id="KW-0732">Signal</keyword>
<dbReference type="InterPro" id="IPR050432">
    <property type="entry name" value="FAD-linked_Oxidoreductases_BP"/>
</dbReference>
<dbReference type="InterPro" id="IPR006094">
    <property type="entry name" value="Oxid_FAD_bind_N"/>
</dbReference>
<evidence type="ECO:0000259" key="4">
    <source>
        <dbReference type="PROSITE" id="PS51387"/>
    </source>
</evidence>
<feature type="domain" description="FAD-binding PCMH-type" evidence="4">
    <location>
        <begin position="105"/>
        <end position="287"/>
    </location>
</feature>
<evidence type="ECO:0000313" key="5">
    <source>
        <dbReference type="EMBL" id="TVY60837.1"/>
    </source>
</evidence>
<name>A0A8T9BU52_9HELO</name>
<dbReference type="PANTHER" id="PTHR13878">
    <property type="entry name" value="GULONOLACTONE OXIDASE"/>
    <property type="match status" value="1"/>
</dbReference>
<dbReference type="InterPro" id="IPR016169">
    <property type="entry name" value="FAD-bd_PCMH_sub2"/>
</dbReference>
<organism evidence="5 6">
    <name type="scientific">Lachnellula suecica</name>
    <dbReference type="NCBI Taxonomy" id="602035"/>
    <lineage>
        <taxon>Eukaryota</taxon>
        <taxon>Fungi</taxon>
        <taxon>Dikarya</taxon>
        <taxon>Ascomycota</taxon>
        <taxon>Pezizomycotina</taxon>
        <taxon>Leotiomycetes</taxon>
        <taxon>Helotiales</taxon>
        <taxon>Lachnaceae</taxon>
        <taxon>Lachnellula</taxon>
    </lineage>
</organism>
<dbReference type="PANTHER" id="PTHR13878:SF91">
    <property type="entry name" value="FAD BINDING DOMAIN PROTEIN (AFU_ORTHOLOGUE AFUA_6G12070)-RELATED"/>
    <property type="match status" value="1"/>
</dbReference>
<sequence length="571" mass="60700">MSPFLVFFGLVVLHFSIFVNAGCKSTPGSDGWPTDEQWAVFNETLGGQLIKPTPPGAVCHPDQPTYNSAADWSTFPFHRNDPVSTAANNANNDTCLPDTEYTCSPLGYPAYVVNATTAEHVAAGVIFAGLNNIRLVVKATGHDYLGRNSAPNALSIWTRNLQGITFDDSFQPTNCSSAIVASALTTAAGQTMAELYKASDANNLTIVGGMGEGVGIGGYITGSGHSPLSTSYGMAADNLLELTLATPSGDIITANECQNTDYFYAFRGGGGGTFGVLLTATIKTYPTPAINMITLTVSSYTGPTDDYWSAMTYILTQFPTLSDSYISGYPYLIPTYPVSATASISTYSARFLDHLSGFNDTSKISALFDPIISHITTTWPSLTISNSTTSYPNMYLNFLANYDTSAAGTDKFIGSRLLGADVLSGNTTALNTALRGVSQGAEFGTFLLGGQGVADAQPRGGSDAVNPAWRSALAHVVADLSFAPQNETAKEEASALMDNKVQYLRDLAPDSGAYINEAFINEPSWQTAFWGSNYAQLAQIKKSVDLNDVFWCHPCVGNEGWEEVGDSLCTV</sequence>
<dbReference type="InterPro" id="IPR036318">
    <property type="entry name" value="FAD-bd_PCMH-like_sf"/>
</dbReference>
<dbReference type="SUPFAM" id="SSF56176">
    <property type="entry name" value="FAD-binding/transporter-associated domain-like"/>
    <property type="match status" value="1"/>
</dbReference>
<dbReference type="GO" id="GO:0016491">
    <property type="term" value="F:oxidoreductase activity"/>
    <property type="evidence" value="ECO:0007669"/>
    <property type="project" value="UniProtKB-KW"/>
</dbReference>
<accession>A0A8T9BU52</accession>
<protein>
    <submittedName>
        <fullName evidence="5">Putative FAD-linked oxidoreductase</fullName>
    </submittedName>
</protein>
<comment type="caution">
    <text evidence="5">The sequence shown here is derived from an EMBL/GenBank/DDBJ whole genome shotgun (WGS) entry which is preliminary data.</text>
</comment>
<dbReference type="OrthoDB" id="9983560at2759"/>
<dbReference type="EMBL" id="QGMK01002084">
    <property type="protein sequence ID" value="TVY60837.1"/>
    <property type="molecule type" value="Genomic_DNA"/>
</dbReference>
<comment type="similarity">
    <text evidence="1">Belongs to the oxygen-dependent FAD-linked oxidoreductase family.</text>
</comment>
<feature type="chain" id="PRO_5035911996" evidence="3">
    <location>
        <begin position="22"/>
        <end position="571"/>
    </location>
</feature>
<dbReference type="InterPro" id="IPR012951">
    <property type="entry name" value="BBE"/>
</dbReference>
<keyword evidence="2" id="KW-0560">Oxidoreductase</keyword>
<evidence type="ECO:0000256" key="3">
    <source>
        <dbReference type="SAM" id="SignalP"/>
    </source>
</evidence>
<dbReference type="InterPro" id="IPR016166">
    <property type="entry name" value="FAD-bd_PCMH"/>
</dbReference>
<feature type="signal peptide" evidence="3">
    <location>
        <begin position="1"/>
        <end position="21"/>
    </location>
</feature>
<evidence type="ECO:0000256" key="1">
    <source>
        <dbReference type="ARBA" id="ARBA00005466"/>
    </source>
</evidence>
<dbReference type="Pfam" id="PF01565">
    <property type="entry name" value="FAD_binding_4"/>
    <property type="match status" value="1"/>
</dbReference>
<dbReference type="PROSITE" id="PS51387">
    <property type="entry name" value="FAD_PCMH"/>
    <property type="match status" value="1"/>
</dbReference>
<gene>
    <name evidence="5" type="ORF">LSUE1_G008461</name>
</gene>
<evidence type="ECO:0000313" key="6">
    <source>
        <dbReference type="Proteomes" id="UP000469558"/>
    </source>
</evidence>
<dbReference type="Gene3D" id="3.30.465.10">
    <property type="match status" value="2"/>
</dbReference>
<dbReference type="AlphaFoldDB" id="A0A8T9BU52"/>
<evidence type="ECO:0000256" key="2">
    <source>
        <dbReference type="ARBA" id="ARBA00023002"/>
    </source>
</evidence>
<dbReference type="Pfam" id="PF08031">
    <property type="entry name" value="BBE"/>
    <property type="match status" value="1"/>
</dbReference>
<dbReference type="Proteomes" id="UP000469558">
    <property type="component" value="Unassembled WGS sequence"/>
</dbReference>
<keyword evidence="6" id="KW-1185">Reference proteome</keyword>
<dbReference type="GO" id="GO:0071949">
    <property type="term" value="F:FAD binding"/>
    <property type="evidence" value="ECO:0007669"/>
    <property type="project" value="InterPro"/>
</dbReference>